<evidence type="ECO:0000256" key="10">
    <source>
        <dbReference type="PROSITE-ProRule" id="PRU00042"/>
    </source>
</evidence>
<evidence type="ECO:0000256" key="1">
    <source>
        <dbReference type="ARBA" id="ARBA00004123"/>
    </source>
</evidence>
<evidence type="ECO:0000256" key="6">
    <source>
        <dbReference type="ARBA" id="ARBA00022884"/>
    </source>
</evidence>
<keyword evidence="7" id="KW-0805">Transcription regulation</keyword>
<feature type="region of interest" description="Disordered" evidence="11">
    <location>
        <begin position="267"/>
        <end position="288"/>
    </location>
</feature>
<evidence type="ECO:0000256" key="7">
    <source>
        <dbReference type="ARBA" id="ARBA00023015"/>
    </source>
</evidence>
<dbReference type="PANTHER" id="PTHR46179">
    <property type="entry name" value="ZINC FINGER PROTEIN"/>
    <property type="match status" value="1"/>
</dbReference>
<keyword evidence="2" id="KW-0479">Metal-binding</keyword>
<dbReference type="InterPro" id="IPR051061">
    <property type="entry name" value="Zinc_finger_trans_reg"/>
</dbReference>
<dbReference type="Gene3D" id="3.30.160.60">
    <property type="entry name" value="Classic Zinc Finger"/>
    <property type="match status" value="5"/>
</dbReference>
<evidence type="ECO:0000256" key="11">
    <source>
        <dbReference type="SAM" id="MobiDB-lite"/>
    </source>
</evidence>
<dbReference type="InterPro" id="IPR036236">
    <property type="entry name" value="Znf_C2H2_sf"/>
</dbReference>
<feature type="domain" description="C2H2-type" evidence="12">
    <location>
        <begin position="59"/>
        <end position="88"/>
    </location>
</feature>
<proteinExistence type="predicted"/>
<organism evidence="13 14">
    <name type="scientific">Dermatophagoides pteronyssinus</name>
    <name type="common">European house dust mite</name>
    <dbReference type="NCBI Taxonomy" id="6956"/>
    <lineage>
        <taxon>Eukaryota</taxon>
        <taxon>Metazoa</taxon>
        <taxon>Ecdysozoa</taxon>
        <taxon>Arthropoda</taxon>
        <taxon>Chelicerata</taxon>
        <taxon>Arachnida</taxon>
        <taxon>Acari</taxon>
        <taxon>Acariformes</taxon>
        <taxon>Sarcoptiformes</taxon>
        <taxon>Astigmata</taxon>
        <taxon>Psoroptidia</taxon>
        <taxon>Analgoidea</taxon>
        <taxon>Pyroglyphidae</taxon>
        <taxon>Dermatophagoidinae</taxon>
        <taxon>Dermatophagoides</taxon>
    </lineage>
</organism>
<dbReference type="GO" id="GO:0008270">
    <property type="term" value="F:zinc ion binding"/>
    <property type="evidence" value="ECO:0007669"/>
    <property type="project" value="UniProtKB-KW"/>
</dbReference>
<keyword evidence="6" id="KW-0694">RNA-binding</keyword>
<dbReference type="OrthoDB" id="6504251at2759"/>
<evidence type="ECO:0000256" key="5">
    <source>
        <dbReference type="ARBA" id="ARBA00022833"/>
    </source>
</evidence>
<feature type="domain" description="C2H2-type" evidence="12">
    <location>
        <begin position="28"/>
        <end position="58"/>
    </location>
</feature>
<evidence type="ECO:0000256" key="3">
    <source>
        <dbReference type="ARBA" id="ARBA00022737"/>
    </source>
</evidence>
<gene>
    <name evidence="14" type="primary">LOC113798683</name>
</gene>
<evidence type="ECO:0000313" key="13">
    <source>
        <dbReference type="Proteomes" id="UP000515146"/>
    </source>
</evidence>
<dbReference type="InParanoid" id="A0A6P6YIE9"/>
<feature type="domain" description="C2H2-type" evidence="12">
    <location>
        <begin position="246"/>
        <end position="274"/>
    </location>
</feature>
<dbReference type="SMART" id="SM00355">
    <property type="entry name" value="ZnF_C2H2"/>
    <property type="match status" value="8"/>
</dbReference>
<feature type="domain" description="C2H2-type" evidence="12">
    <location>
        <begin position="128"/>
        <end position="155"/>
    </location>
</feature>
<keyword evidence="9" id="KW-0539">Nucleus</keyword>
<keyword evidence="3" id="KW-0677">Repeat</keyword>
<dbReference type="PROSITE" id="PS00028">
    <property type="entry name" value="ZINC_FINGER_C2H2_1"/>
    <property type="match status" value="6"/>
</dbReference>
<protein>
    <submittedName>
        <fullName evidence="14">Transcription factor IIIA-like</fullName>
    </submittedName>
</protein>
<evidence type="ECO:0000256" key="2">
    <source>
        <dbReference type="ARBA" id="ARBA00022723"/>
    </source>
</evidence>
<sequence length="367" mass="43454">MILNGDIIVQNNSDNEIVNKIQRKGKKFNCPYEGCDACFGKNIRLQTHIRIRHTGYTPYECPHDDCQASFACQTYLNKHLRRHEKETTTKSFRNKCHKYSCIECPELLFRNKTQLKQHQANVHNQMPFKCEHCDQGFILRSKLNAHRHRHRGYKCARENCDYQTDRWSDLRKHLANEHRKLECNICMKSYSSLYNLRLHRQTVHPDESIGQIEPEFHCPHNDCNRSYTRLTSLQTHLRTNHCDPKHCCSYCDQKFRHKKSLQKHLDRLHSNNDNSDNDNVKPVAEKKTSKMKLTEAKLNKLLRIKSLFDDKQSIDIDCTENNNQIDDNDTIDYNILAESNIMADMMIEPINNNERRKSKRIKIKSIN</sequence>
<evidence type="ECO:0000256" key="8">
    <source>
        <dbReference type="ARBA" id="ARBA00023163"/>
    </source>
</evidence>
<keyword evidence="8" id="KW-0804">Transcription</keyword>
<dbReference type="AlphaFoldDB" id="A0A6P6YIE9"/>
<evidence type="ECO:0000313" key="14">
    <source>
        <dbReference type="RefSeq" id="XP_027205050.1"/>
    </source>
</evidence>
<accession>A0A6P6YIE9</accession>
<dbReference type="RefSeq" id="XP_027205050.1">
    <property type="nucleotide sequence ID" value="XM_027349249.1"/>
</dbReference>
<dbReference type="PROSITE" id="PS50157">
    <property type="entry name" value="ZINC_FINGER_C2H2_2"/>
    <property type="match status" value="6"/>
</dbReference>
<dbReference type="KEGG" id="dpte:113798683"/>
<evidence type="ECO:0000259" key="12">
    <source>
        <dbReference type="PROSITE" id="PS50157"/>
    </source>
</evidence>
<dbReference type="Pfam" id="PF00096">
    <property type="entry name" value="zf-C2H2"/>
    <property type="match status" value="2"/>
</dbReference>
<dbReference type="OMA" id="KCARENC"/>
<name>A0A6P6YIE9_DERPT</name>
<dbReference type="InterPro" id="IPR054599">
    <property type="entry name" value="TFIIIA_Zfn-C2H2"/>
</dbReference>
<dbReference type="GO" id="GO:0006357">
    <property type="term" value="P:regulation of transcription by RNA polymerase II"/>
    <property type="evidence" value="ECO:0007669"/>
    <property type="project" value="TreeGrafter"/>
</dbReference>
<comment type="subcellular location">
    <subcellularLocation>
        <location evidence="1">Nucleus</location>
    </subcellularLocation>
</comment>
<evidence type="ECO:0000256" key="4">
    <source>
        <dbReference type="ARBA" id="ARBA00022771"/>
    </source>
</evidence>
<dbReference type="SUPFAM" id="SSF57667">
    <property type="entry name" value="beta-beta-alpha zinc fingers"/>
    <property type="match status" value="4"/>
</dbReference>
<feature type="domain" description="C2H2-type" evidence="12">
    <location>
        <begin position="181"/>
        <end position="209"/>
    </location>
</feature>
<dbReference type="GO" id="GO:0003723">
    <property type="term" value="F:RNA binding"/>
    <property type="evidence" value="ECO:0007669"/>
    <property type="project" value="UniProtKB-KW"/>
</dbReference>
<keyword evidence="13" id="KW-1185">Reference proteome</keyword>
<reference evidence="14" key="1">
    <citation type="submission" date="2025-08" db="UniProtKB">
        <authorList>
            <consortium name="RefSeq"/>
        </authorList>
    </citation>
    <scope>IDENTIFICATION</scope>
    <source>
        <strain evidence="14">Airmid</strain>
    </source>
</reference>
<keyword evidence="4 10" id="KW-0863">Zinc-finger</keyword>
<dbReference type="InterPro" id="IPR013087">
    <property type="entry name" value="Znf_C2H2_type"/>
</dbReference>
<evidence type="ECO:0000256" key="9">
    <source>
        <dbReference type="ARBA" id="ARBA00023242"/>
    </source>
</evidence>
<dbReference type="Proteomes" id="UP000515146">
    <property type="component" value="Unplaced"/>
</dbReference>
<dbReference type="PANTHER" id="PTHR46179:SF13">
    <property type="entry name" value="C2H2-TYPE DOMAIN-CONTAINING PROTEIN"/>
    <property type="match status" value="1"/>
</dbReference>
<dbReference type="GO" id="GO:0005634">
    <property type="term" value="C:nucleus"/>
    <property type="evidence" value="ECO:0007669"/>
    <property type="project" value="UniProtKB-SubCell"/>
</dbReference>
<keyword evidence="5" id="KW-0862">Zinc</keyword>
<dbReference type="Pfam" id="PF22110">
    <property type="entry name" value="TFIIIA_zf-C2H2"/>
    <property type="match status" value="1"/>
</dbReference>
<feature type="domain" description="C2H2-type" evidence="12">
    <location>
        <begin position="216"/>
        <end position="246"/>
    </location>
</feature>